<reference evidence="3" key="1">
    <citation type="submission" date="2017-02" db="EMBL/GenBank/DDBJ databases">
        <title>Comparative genomics and description of representatives of a novel lineage of planctomycetes thriving in anoxic sediments.</title>
        <authorList>
            <person name="Spring S."/>
            <person name="Bunk B."/>
            <person name="Sproer C."/>
        </authorList>
    </citation>
    <scope>NUCLEOTIDE SEQUENCE [LARGE SCALE GENOMIC DNA]</scope>
    <source>
        <strain evidence="3">ST-NAGAB-D1</strain>
    </source>
</reference>
<evidence type="ECO:0000313" key="3">
    <source>
        <dbReference type="Proteomes" id="UP000189674"/>
    </source>
</evidence>
<keyword evidence="1" id="KW-0732">Signal</keyword>
<dbReference type="RefSeq" id="WP_146662524.1">
    <property type="nucleotide sequence ID" value="NZ_CP019791.1"/>
</dbReference>
<name>A0A1U9NML2_9BACT</name>
<dbReference type="InterPro" id="IPR036249">
    <property type="entry name" value="Thioredoxin-like_sf"/>
</dbReference>
<gene>
    <name evidence="2" type="ORF">STSP2_02218</name>
</gene>
<accession>A0A1U9NML2</accession>
<feature type="chain" id="PRO_5012323972" evidence="1">
    <location>
        <begin position="24"/>
        <end position="310"/>
    </location>
</feature>
<dbReference type="STRING" id="1936003.STSP2_02218"/>
<dbReference type="AlphaFoldDB" id="A0A1U9NML2"/>
<dbReference type="EMBL" id="CP019791">
    <property type="protein sequence ID" value="AQT69037.1"/>
    <property type="molecule type" value="Genomic_DNA"/>
</dbReference>
<protein>
    <submittedName>
        <fullName evidence="2">Uncharacterized protein</fullName>
    </submittedName>
</protein>
<dbReference type="Gene3D" id="3.40.30.10">
    <property type="entry name" value="Glutaredoxin"/>
    <property type="match status" value="1"/>
</dbReference>
<organism evidence="2 3">
    <name type="scientific">Anaerohalosphaera lusitana</name>
    <dbReference type="NCBI Taxonomy" id="1936003"/>
    <lineage>
        <taxon>Bacteria</taxon>
        <taxon>Pseudomonadati</taxon>
        <taxon>Planctomycetota</taxon>
        <taxon>Phycisphaerae</taxon>
        <taxon>Sedimentisphaerales</taxon>
        <taxon>Anaerohalosphaeraceae</taxon>
        <taxon>Anaerohalosphaera</taxon>
    </lineage>
</organism>
<feature type="signal peptide" evidence="1">
    <location>
        <begin position="1"/>
        <end position="23"/>
    </location>
</feature>
<keyword evidence="3" id="KW-1185">Reference proteome</keyword>
<evidence type="ECO:0000256" key="1">
    <source>
        <dbReference type="SAM" id="SignalP"/>
    </source>
</evidence>
<dbReference type="KEGG" id="alus:STSP2_02218"/>
<proteinExistence type="predicted"/>
<sequence length="310" mass="34930">MKRTIQILVFATIFNLAGAISHAQVIYGDSFSDGLEKAKNYKTVLVVLAHGNWNRWNERLYEDVFEDKSMSQMLNKGRAVLTDVRVLQSATDEQKNKNKSRNEGFKAKGVHTYPAVIGYSSEGKLLGIRQGVDLPKDIEQARKSIAQFAKLCLEYESLKDESEKAKSAGDKDTELAALAKIGEMPLNRPDNLLKRIKQLDPTDSKGHYARLTFPHWQKLFSDVTSRTQKGEGAAVENELKKMLRTDAYTKVQRAFVHVALGNCYRRQEGKDKQAASSFKEAWGIAPETFPGQIGKRCYEAWYKSTDIASQ</sequence>
<dbReference type="SUPFAM" id="SSF52833">
    <property type="entry name" value="Thioredoxin-like"/>
    <property type="match status" value="1"/>
</dbReference>
<dbReference type="Proteomes" id="UP000189674">
    <property type="component" value="Chromosome"/>
</dbReference>
<evidence type="ECO:0000313" key="2">
    <source>
        <dbReference type="EMBL" id="AQT69037.1"/>
    </source>
</evidence>